<evidence type="ECO:0000313" key="3">
    <source>
        <dbReference type="Proteomes" id="UP001595897"/>
    </source>
</evidence>
<gene>
    <name evidence="2" type="ORF">ACFO4O_13235</name>
</gene>
<dbReference type="EMBL" id="JBHSGU010000005">
    <property type="protein sequence ID" value="MFC4701131.1"/>
    <property type="molecule type" value="Genomic_DNA"/>
</dbReference>
<organism evidence="2 3">
    <name type="scientific">Glaciecola siphonariae</name>
    <dbReference type="NCBI Taxonomy" id="521012"/>
    <lineage>
        <taxon>Bacteria</taxon>
        <taxon>Pseudomonadati</taxon>
        <taxon>Pseudomonadota</taxon>
        <taxon>Gammaproteobacteria</taxon>
        <taxon>Alteromonadales</taxon>
        <taxon>Alteromonadaceae</taxon>
        <taxon>Glaciecola</taxon>
    </lineage>
</organism>
<name>A0ABV9LZ12_9ALTE</name>
<evidence type="ECO:0000313" key="2">
    <source>
        <dbReference type="EMBL" id="MFC4701131.1"/>
    </source>
</evidence>
<dbReference type="SUPFAM" id="SSF50346">
    <property type="entry name" value="PRC-barrel domain"/>
    <property type="match status" value="2"/>
</dbReference>
<accession>A0ABV9LZ12</accession>
<evidence type="ECO:0000256" key="1">
    <source>
        <dbReference type="SAM" id="MobiDB-lite"/>
    </source>
</evidence>
<dbReference type="Gene3D" id="3.90.50.10">
    <property type="entry name" value="Photosynthetic Reaction Center, subunit H, domain 2"/>
    <property type="match status" value="2"/>
</dbReference>
<dbReference type="Proteomes" id="UP001595897">
    <property type="component" value="Unassembled WGS sequence"/>
</dbReference>
<proteinExistence type="predicted"/>
<reference evidence="3" key="1">
    <citation type="journal article" date="2019" name="Int. J. Syst. Evol. Microbiol.">
        <title>The Global Catalogue of Microorganisms (GCM) 10K type strain sequencing project: providing services to taxonomists for standard genome sequencing and annotation.</title>
        <authorList>
            <consortium name="The Broad Institute Genomics Platform"/>
            <consortium name="The Broad Institute Genome Sequencing Center for Infectious Disease"/>
            <person name="Wu L."/>
            <person name="Ma J."/>
        </authorList>
    </citation>
    <scope>NUCLEOTIDE SEQUENCE [LARGE SCALE GENOMIC DNA]</scope>
    <source>
        <strain evidence="3">KACC 12507</strain>
    </source>
</reference>
<keyword evidence="3" id="KW-1185">Reference proteome</keyword>
<protein>
    <submittedName>
        <fullName evidence="2">PRC-barrel domain containing protein</fullName>
    </submittedName>
</protein>
<dbReference type="RefSeq" id="WP_382409282.1">
    <property type="nucleotide sequence ID" value="NZ_JBHSGU010000005.1"/>
</dbReference>
<feature type="region of interest" description="Disordered" evidence="1">
    <location>
        <begin position="130"/>
        <end position="149"/>
    </location>
</feature>
<sequence length="253" mass="29548">MNISLNSLLNYDIEALDGDIGFIKDVLFDDQQWAVRYLTVDTKRWMPLSKKVLITPISLQLLNVADEKVHVSLSKEDVQNSPSIETHKPVSRQFEEVMFDFFGYGYYWNGLGLWGDFQNPLDLAQQERLQTQHDAKRDKATPSDEQDPHLRSIDELKHYNLVETDGMQGHVHDFILDTDSWRIKYLVIDTRNWLPGGRKTLLPPEYLESVSWKDQAVFCELNKQQIKQIPEFDQDKINNEDYLASVHDVFKAF</sequence>
<comment type="caution">
    <text evidence="2">The sequence shown here is derived from an EMBL/GenBank/DDBJ whole genome shotgun (WGS) entry which is preliminary data.</text>
</comment>
<dbReference type="InterPro" id="IPR014747">
    <property type="entry name" value="Bac_photo_RC_H_C"/>
</dbReference>
<dbReference type="InterPro" id="IPR011033">
    <property type="entry name" value="PRC_barrel-like_sf"/>
</dbReference>